<reference evidence="3 4" key="1">
    <citation type="submission" date="2016-10" db="EMBL/GenBank/DDBJ databases">
        <authorList>
            <person name="de Groot N.N."/>
        </authorList>
    </citation>
    <scope>NUCLEOTIDE SEQUENCE [LARGE SCALE GENOMIC DNA]</scope>
    <source>
        <strain evidence="3 4">DSM 8423</strain>
    </source>
</reference>
<accession>A0A1H8BER4</accession>
<dbReference type="RefSeq" id="WP_093884925.1">
    <property type="nucleotide sequence ID" value="NZ_FOBS01000050.1"/>
</dbReference>
<evidence type="ECO:0000313" key="4">
    <source>
        <dbReference type="Proteomes" id="UP000198744"/>
    </source>
</evidence>
<name>A0A1H8BER4_9BACT</name>
<dbReference type="EMBL" id="FOBS01000050">
    <property type="protein sequence ID" value="SEM80347.1"/>
    <property type="molecule type" value="Genomic_DNA"/>
</dbReference>
<keyword evidence="4" id="KW-1185">Reference proteome</keyword>
<feature type="region of interest" description="Disordered" evidence="2">
    <location>
        <begin position="217"/>
        <end position="247"/>
    </location>
</feature>
<sequence>MENCIRKINAIIREQACGISLPHSEAFDALWKQNEIFLKELLFDLAAHMEPFRTKGGLYKDKIEASRKFRDAILGKEEKRYPPEPLSDAQEEDKETLESIYFGVEGFLAEDYAPPKDCINSLQVHLLCLSILYGDIIPRMDAVYPIINMKLDNAKSRLAMNVGVTIGVSWNVGKKHDSAMKGVEEKRKNAQRKTDDIQDILNELSSEQNKKKIAELRGKAMSKTGLSEQSVKKREKNLMKKISDSIS</sequence>
<feature type="compositionally biased region" description="Basic and acidic residues" evidence="2">
    <location>
        <begin position="230"/>
        <end position="247"/>
    </location>
</feature>
<organism evidence="3 4">
    <name type="scientific">Syntrophus gentianae</name>
    <dbReference type="NCBI Taxonomy" id="43775"/>
    <lineage>
        <taxon>Bacteria</taxon>
        <taxon>Pseudomonadati</taxon>
        <taxon>Thermodesulfobacteriota</taxon>
        <taxon>Syntrophia</taxon>
        <taxon>Syntrophales</taxon>
        <taxon>Syntrophaceae</taxon>
        <taxon>Syntrophus</taxon>
    </lineage>
</organism>
<proteinExistence type="predicted"/>
<protein>
    <submittedName>
        <fullName evidence="3">Uncharacterized protein</fullName>
    </submittedName>
</protein>
<evidence type="ECO:0000313" key="3">
    <source>
        <dbReference type="EMBL" id="SEM80347.1"/>
    </source>
</evidence>
<dbReference type="Proteomes" id="UP000198744">
    <property type="component" value="Unassembled WGS sequence"/>
</dbReference>
<evidence type="ECO:0000256" key="2">
    <source>
        <dbReference type="SAM" id="MobiDB-lite"/>
    </source>
</evidence>
<evidence type="ECO:0000256" key="1">
    <source>
        <dbReference type="SAM" id="Coils"/>
    </source>
</evidence>
<feature type="coiled-coil region" evidence="1">
    <location>
        <begin position="180"/>
        <end position="217"/>
    </location>
</feature>
<gene>
    <name evidence="3" type="ORF">SAMN04489760_1503</name>
</gene>
<keyword evidence="1" id="KW-0175">Coiled coil</keyword>
<dbReference type="AlphaFoldDB" id="A0A1H8BER4"/>